<reference evidence="2" key="1">
    <citation type="submission" date="2022-11" db="EMBL/GenBank/DDBJ databases">
        <title>Streptococcus macedonicus and Acinetobacter baumannii: co-inhabitants of the cheese production environment.</title>
        <authorList>
            <person name="Johnson J."/>
        </authorList>
    </citation>
    <scope>NUCLEOTIDE SEQUENCE</scope>
    <source>
        <strain evidence="2">E37</strain>
    </source>
</reference>
<reference evidence="2" key="2">
    <citation type="submission" date="2022-11" db="EMBL/GenBank/DDBJ databases">
        <authorList>
            <person name="Johnson J.D."/>
        </authorList>
    </citation>
    <scope>NUCLEOTIDE SEQUENCE</scope>
    <source>
        <strain evidence="1">E28</strain>
        <strain evidence="2">E37</strain>
    </source>
</reference>
<proteinExistence type="predicted"/>
<dbReference type="Proteomes" id="UP001156410">
    <property type="component" value="Chromosome"/>
</dbReference>
<evidence type="ECO:0008006" key="5">
    <source>
        <dbReference type="Google" id="ProtNLM"/>
    </source>
</evidence>
<evidence type="ECO:0000313" key="3">
    <source>
        <dbReference type="Proteomes" id="UP001156410"/>
    </source>
</evidence>
<reference evidence="1" key="3">
    <citation type="submission" date="2024-05" db="EMBL/GenBank/DDBJ databases">
        <title>Streptococcus macedonicus and Acinetobacter baumannii: co-inhabitants of the cheese production environment.</title>
        <authorList>
            <person name="Johnson J."/>
            <person name="Curtin C."/>
            <person name="Waite-Cusic J."/>
        </authorList>
    </citation>
    <scope>NUCLEOTIDE SEQUENCE</scope>
    <source>
        <strain evidence="1">E28</strain>
    </source>
</reference>
<dbReference type="EMBL" id="JAPHJC010000031">
    <property type="protein sequence ID" value="MCW8678419.1"/>
    <property type="molecule type" value="Genomic_DNA"/>
</dbReference>
<sequence>MEFNNLFFRNVYSAEAKKLITYSLLQKRAFVVSKKIKIASLIKKSLFYDIVKLGWGNEYLPFVTIEYSNSSSDDRLDFVEDKIINHQSLFVFHFNYDFDEPSVTISINHILADDYTMQELDNIITEYVTYGNDLKLKNRLLSGQEQYKKYVEFQSRYRERYSKIENSRTIFLEPIKLKKNMKWDRNCEWSNFVLNINTLDYESSLEKLFEILKFHNCIEGNMMSMSQNWRGEKYSNALGMMTGLLPYSFFAKQKLNIGTSLELLASCDIKYNKILSICYETDLYFSDSVHHVGCFEIQSNRFRFPVGVSFDNFKMLLKLEGCFSFPNEVKKILKEL</sequence>
<dbReference type="RefSeq" id="WP_265644161.1">
    <property type="nucleotide sequence ID" value="NZ_CP113440.1"/>
</dbReference>
<evidence type="ECO:0000313" key="2">
    <source>
        <dbReference type="EMBL" id="WAK62565.1"/>
    </source>
</evidence>
<dbReference type="Proteomes" id="UP001209889">
    <property type="component" value="Unassembled WGS sequence"/>
</dbReference>
<name>A0AA47FAU1_STRMC</name>
<organism evidence="2 3">
    <name type="scientific">Streptococcus macedonicus</name>
    <name type="common">Streptococcus gallolyticus macedonicus</name>
    <dbReference type="NCBI Taxonomy" id="59310"/>
    <lineage>
        <taxon>Bacteria</taxon>
        <taxon>Bacillati</taxon>
        <taxon>Bacillota</taxon>
        <taxon>Bacilli</taxon>
        <taxon>Lactobacillales</taxon>
        <taxon>Streptococcaceae</taxon>
        <taxon>Streptococcus</taxon>
    </lineage>
</organism>
<dbReference type="AlphaFoldDB" id="A0AA47FAU1"/>
<keyword evidence="4" id="KW-1185">Reference proteome</keyword>
<dbReference type="EMBL" id="CP113440">
    <property type="protein sequence ID" value="WAK62565.1"/>
    <property type="molecule type" value="Genomic_DNA"/>
</dbReference>
<protein>
    <recommendedName>
        <fullName evidence="5">Condensation domain-containing protein</fullName>
    </recommendedName>
</protein>
<gene>
    <name evidence="2" type="ORF">OQG81_07420</name>
    <name evidence="1" type="ORF">OQH01_07950</name>
</gene>
<evidence type="ECO:0000313" key="1">
    <source>
        <dbReference type="EMBL" id="MCW8678419.1"/>
    </source>
</evidence>
<evidence type="ECO:0000313" key="4">
    <source>
        <dbReference type="Proteomes" id="UP001209889"/>
    </source>
</evidence>
<accession>A0AA47FAU1</accession>